<name>A0A3P2RG56_WEIVI</name>
<evidence type="ECO:0000313" key="2">
    <source>
        <dbReference type="Proteomes" id="UP000275836"/>
    </source>
</evidence>
<gene>
    <name evidence="1" type="ORF">D3P96_02890</name>
</gene>
<accession>A0A3P2RG56</accession>
<reference evidence="1 2" key="1">
    <citation type="submission" date="2018-10" db="EMBL/GenBank/DDBJ databases">
        <title>Draft genome sequence of Weissella viridescens UCO-SMC3.</title>
        <authorList>
            <person name="Garcia-Cancino A."/>
            <person name="Espinoza-Monje M."/>
            <person name="Albarracin L."/>
            <person name="Garcia-Castillo V."/>
            <person name="Campos-Martin J."/>
            <person name="Nakano Y."/>
            <person name="Guitierrez-Zamorano C."/>
            <person name="Ikeda-Ohtsubo W."/>
            <person name="Morita H."/>
            <person name="Kitazawa H."/>
            <person name="Villena J."/>
        </authorList>
    </citation>
    <scope>NUCLEOTIDE SEQUENCE [LARGE SCALE GENOMIC DNA]</scope>
    <source>
        <strain evidence="1 2">UCO-SMC3</strain>
    </source>
</reference>
<sequence>MIYKKTKLVDEQRQELVRVINNIDDSVFALDDVDKADELREYAETLLKGFDMAVAGFVPVKNEEILDK</sequence>
<dbReference type="Proteomes" id="UP000275836">
    <property type="component" value="Unassembled WGS sequence"/>
</dbReference>
<organism evidence="1 2">
    <name type="scientific">Weissella viridescens</name>
    <name type="common">Lactobacillus viridescens</name>
    <dbReference type="NCBI Taxonomy" id="1629"/>
    <lineage>
        <taxon>Bacteria</taxon>
        <taxon>Bacillati</taxon>
        <taxon>Bacillota</taxon>
        <taxon>Bacilli</taxon>
        <taxon>Lactobacillales</taxon>
        <taxon>Lactobacillaceae</taxon>
        <taxon>Weissella</taxon>
    </lineage>
</organism>
<protein>
    <submittedName>
        <fullName evidence="1">Uncharacterized protein</fullName>
    </submittedName>
</protein>
<dbReference type="EMBL" id="RHGY01000002">
    <property type="protein sequence ID" value="RRG18251.1"/>
    <property type="molecule type" value="Genomic_DNA"/>
</dbReference>
<evidence type="ECO:0000313" key="1">
    <source>
        <dbReference type="EMBL" id="RRG18251.1"/>
    </source>
</evidence>
<dbReference type="RefSeq" id="WP_124942896.1">
    <property type="nucleotide sequence ID" value="NZ_RHGY01000002.1"/>
</dbReference>
<comment type="caution">
    <text evidence="1">The sequence shown here is derived from an EMBL/GenBank/DDBJ whole genome shotgun (WGS) entry which is preliminary data.</text>
</comment>
<proteinExistence type="predicted"/>
<dbReference type="AlphaFoldDB" id="A0A3P2RG56"/>